<reference evidence="1 2" key="1">
    <citation type="submission" date="2018-10" db="EMBL/GenBank/DDBJ databases">
        <title>A high-quality apple genome assembly.</title>
        <authorList>
            <person name="Hu J."/>
        </authorList>
    </citation>
    <scope>NUCLEOTIDE SEQUENCE [LARGE SCALE GENOMIC DNA]</scope>
    <source>
        <strain evidence="2">cv. HFTH1</strain>
        <tissue evidence="1">Young leaf</tissue>
    </source>
</reference>
<proteinExistence type="predicted"/>
<keyword evidence="2" id="KW-1185">Reference proteome</keyword>
<name>A0A498HIF6_MALDO</name>
<sequence length="98" mass="11099">MEVWEEELEPVSPNGHYFNSSVLSISVLGVLEFEIPIEDSQTLSLLENVFLPINPRFSSIMRPLGDGGTTPGATPLVFWAGWTKRTKKTKALWRQFDF</sequence>
<gene>
    <name evidence="1" type="ORF">DVH24_031046</name>
</gene>
<accession>A0A498HIF6</accession>
<protein>
    <submittedName>
        <fullName evidence="1">Uncharacterized protein</fullName>
    </submittedName>
</protein>
<comment type="caution">
    <text evidence="1">The sequence shown here is derived from an EMBL/GenBank/DDBJ whole genome shotgun (WGS) entry which is preliminary data.</text>
</comment>
<dbReference type="AlphaFoldDB" id="A0A498HIF6"/>
<dbReference type="Proteomes" id="UP000290289">
    <property type="component" value="Chromosome 17"/>
</dbReference>
<evidence type="ECO:0000313" key="1">
    <source>
        <dbReference type="EMBL" id="RXH68713.1"/>
    </source>
</evidence>
<dbReference type="EMBL" id="RDQH01000343">
    <property type="protein sequence ID" value="RXH68713.1"/>
    <property type="molecule type" value="Genomic_DNA"/>
</dbReference>
<dbReference type="STRING" id="3750.A0A498HIF6"/>
<evidence type="ECO:0000313" key="2">
    <source>
        <dbReference type="Proteomes" id="UP000290289"/>
    </source>
</evidence>
<organism evidence="1 2">
    <name type="scientific">Malus domestica</name>
    <name type="common">Apple</name>
    <name type="synonym">Pyrus malus</name>
    <dbReference type="NCBI Taxonomy" id="3750"/>
    <lineage>
        <taxon>Eukaryota</taxon>
        <taxon>Viridiplantae</taxon>
        <taxon>Streptophyta</taxon>
        <taxon>Embryophyta</taxon>
        <taxon>Tracheophyta</taxon>
        <taxon>Spermatophyta</taxon>
        <taxon>Magnoliopsida</taxon>
        <taxon>eudicotyledons</taxon>
        <taxon>Gunneridae</taxon>
        <taxon>Pentapetalae</taxon>
        <taxon>rosids</taxon>
        <taxon>fabids</taxon>
        <taxon>Rosales</taxon>
        <taxon>Rosaceae</taxon>
        <taxon>Amygdaloideae</taxon>
        <taxon>Maleae</taxon>
        <taxon>Malus</taxon>
    </lineage>
</organism>